<dbReference type="EMBL" id="JAKCXM010000052">
    <property type="protein sequence ID" value="KAJ0405003.1"/>
    <property type="molecule type" value="Genomic_DNA"/>
</dbReference>
<keyword evidence="2" id="KW-1185">Reference proteome</keyword>
<evidence type="ECO:0000313" key="1">
    <source>
        <dbReference type="EMBL" id="KAJ0405003.1"/>
    </source>
</evidence>
<sequence>MWEDLTYIPEAAQDVDDSELLWFDSSVRPDDVLEATEHPSHYEFTVDGKKRLKPGSKRTTVVIAKFKAQRYRVQIRTGGEGHDTIFIGFDSLSSNLFTADDF</sequence>
<proteinExistence type="predicted"/>
<accession>A0AAD5M6X2</accession>
<organism evidence="1 2">
    <name type="scientific">Pythium insidiosum</name>
    <name type="common">Pythiosis disease agent</name>
    <dbReference type="NCBI Taxonomy" id="114742"/>
    <lineage>
        <taxon>Eukaryota</taxon>
        <taxon>Sar</taxon>
        <taxon>Stramenopiles</taxon>
        <taxon>Oomycota</taxon>
        <taxon>Peronosporomycetes</taxon>
        <taxon>Pythiales</taxon>
        <taxon>Pythiaceae</taxon>
        <taxon>Pythium</taxon>
    </lineage>
</organism>
<name>A0AAD5M6X2_PYTIN</name>
<protein>
    <submittedName>
        <fullName evidence="1">Uncharacterized protein</fullName>
    </submittedName>
</protein>
<reference evidence="1" key="1">
    <citation type="submission" date="2021-12" db="EMBL/GenBank/DDBJ databases">
        <title>Prjna785345.</title>
        <authorList>
            <person name="Rujirawat T."/>
            <person name="Krajaejun T."/>
        </authorList>
    </citation>
    <scope>NUCLEOTIDE SEQUENCE</scope>
    <source>
        <strain evidence="1">Pi057C3</strain>
    </source>
</reference>
<comment type="caution">
    <text evidence="1">The sequence shown here is derived from an EMBL/GenBank/DDBJ whole genome shotgun (WGS) entry which is preliminary data.</text>
</comment>
<evidence type="ECO:0000313" key="2">
    <source>
        <dbReference type="Proteomes" id="UP001209570"/>
    </source>
</evidence>
<dbReference type="Proteomes" id="UP001209570">
    <property type="component" value="Unassembled WGS sequence"/>
</dbReference>
<dbReference type="AlphaFoldDB" id="A0AAD5M6X2"/>
<gene>
    <name evidence="1" type="ORF">P43SY_004920</name>
</gene>